<dbReference type="GO" id="GO:0042026">
    <property type="term" value="P:protein refolding"/>
    <property type="evidence" value="ECO:0007669"/>
    <property type="project" value="TreeGrafter"/>
</dbReference>
<name>A0A835UMG1_VANPL</name>
<dbReference type="InterPro" id="IPR036869">
    <property type="entry name" value="J_dom_sf"/>
</dbReference>
<dbReference type="InterPro" id="IPR018253">
    <property type="entry name" value="DnaJ_domain_CS"/>
</dbReference>
<evidence type="ECO:0000313" key="3">
    <source>
        <dbReference type="EMBL" id="KAG0466898.1"/>
    </source>
</evidence>
<proteinExistence type="predicted"/>
<feature type="domain" description="J" evidence="2">
    <location>
        <begin position="56"/>
        <end position="120"/>
    </location>
</feature>
<dbReference type="PRINTS" id="PR00625">
    <property type="entry name" value="JDOMAIN"/>
</dbReference>
<accession>A0A835UMG1</accession>
<keyword evidence="1" id="KW-1133">Transmembrane helix</keyword>
<dbReference type="PANTHER" id="PTHR43096:SF58">
    <property type="entry name" value="CHAPERONE DNAJ-DOMAIN SUPERFAMILY PROTEIN"/>
    <property type="match status" value="1"/>
</dbReference>
<feature type="transmembrane region" description="Helical" evidence="1">
    <location>
        <begin position="259"/>
        <end position="289"/>
    </location>
</feature>
<dbReference type="SMART" id="SM00271">
    <property type="entry name" value="DnaJ"/>
    <property type="match status" value="1"/>
</dbReference>
<feature type="transmembrane region" description="Helical" evidence="1">
    <location>
        <begin position="226"/>
        <end position="247"/>
    </location>
</feature>
<dbReference type="Gene3D" id="1.10.287.110">
    <property type="entry name" value="DnaJ domain"/>
    <property type="match status" value="1"/>
</dbReference>
<dbReference type="InterPro" id="IPR001623">
    <property type="entry name" value="DnaJ_domain"/>
</dbReference>
<dbReference type="PROSITE" id="PS00636">
    <property type="entry name" value="DNAJ_1"/>
    <property type="match status" value="1"/>
</dbReference>
<keyword evidence="4" id="KW-1185">Reference proteome</keyword>
<dbReference type="GO" id="GO:0005783">
    <property type="term" value="C:endoplasmic reticulum"/>
    <property type="evidence" value="ECO:0007669"/>
    <property type="project" value="UniProtKB-ARBA"/>
</dbReference>
<gene>
    <name evidence="3" type="ORF">HPP92_018478</name>
</gene>
<dbReference type="EMBL" id="JADCNL010000009">
    <property type="protein sequence ID" value="KAG0466898.1"/>
    <property type="molecule type" value="Genomic_DNA"/>
</dbReference>
<dbReference type="Proteomes" id="UP000636800">
    <property type="component" value="Unassembled WGS sequence"/>
</dbReference>
<dbReference type="GO" id="GO:0051082">
    <property type="term" value="F:unfolded protein binding"/>
    <property type="evidence" value="ECO:0007669"/>
    <property type="project" value="TreeGrafter"/>
</dbReference>
<dbReference type="PROSITE" id="PS50076">
    <property type="entry name" value="DNAJ_2"/>
    <property type="match status" value="1"/>
</dbReference>
<reference evidence="3 4" key="1">
    <citation type="journal article" date="2020" name="Nat. Food">
        <title>A phased Vanilla planifolia genome enables genetic improvement of flavour and production.</title>
        <authorList>
            <person name="Hasing T."/>
            <person name="Tang H."/>
            <person name="Brym M."/>
            <person name="Khazi F."/>
            <person name="Huang T."/>
            <person name="Chambers A.H."/>
        </authorList>
    </citation>
    <scope>NUCLEOTIDE SEQUENCE [LARGE SCALE GENOMIC DNA]</scope>
    <source>
        <tissue evidence="3">Leaf</tissue>
    </source>
</reference>
<sequence>MAVAAWASPFFPPAAGKPLSFSWINLGPWYGARTDVGGAGLASATSTAVRGCRDQDHYAVLGIRRTATAADVKRAYRMLARKYHPDVSRDLHAGEIFKRIRLAYEVLFDEVKRARYDLTELKDVVNPPPNHRVIHPNYKRRTHSSEQFREEWYNKRHKGKQASWSYHSEAYQDRELHERAPFSEVLRFAFFVLFFMQIVGCRASLAICGLSTLFDKQLDAVYKMGYVMAWLLGGYLGVLLTLCIYFTSWICGKTSSGAVVLVIVAMWVGANISRFAPLPQGAVLTLLYLSMKLHGYSK</sequence>
<feature type="transmembrane region" description="Helical" evidence="1">
    <location>
        <begin position="188"/>
        <end position="214"/>
    </location>
</feature>
<comment type="caution">
    <text evidence="3">The sequence shown here is derived from an EMBL/GenBank/DDBJ whole genome shotgun (WGS) entry which is preliminary data.</text>
</comment>
<evidence type="ECO:0000313" key="4">
    <source>
        <dbReference type="Proteomes" id="UP000636800"/>
    </source>
</evidence>
<dbReference type="Pfam" id="PF00226">
    <property type="entry name" value="DnaJ"/>
    <property type="match status" value="1"/>
</dbReference>
<protein>
    <recommendedName>
        <fullName evidence="2">J domain-containing protein</fullName>
    </recommendedName>
</protein>
<keyword evidence="1" id="KW-0472">Membrane</keyword>
<dbReference type="CDD" id="cd06257">
    <property type="entry name" value="DnaJ"/>
    <property type="match status" value="1"/>
</dbReference>
<dbReference type="PANTHER" id="PTHR43096">
    <property type="entry name" value="DNAJ HOMOLOG 1, MITOCHONDRIAL-RELATED"/>
    <property type="match status" value="1"/>
</dbReference>
<dbReference type="AlphaFoldDB" id="A0A835UMG1"/>
<dbReference type="SUPFAM" id="SSF46565">
    <property type="entry name" value="Chaperone J-domain"/>
    <property type="match status" value="1"/>
</dbReference>
<evidence type="ECO:0000256" key="1">
    <source>
        <dbReference type="SAM" id="Phobius"/>
    </source>
</evidence>
<organism evidence="3 4">
    <name type="scientific">Vanilla planifolia</name>
    <name type="common">Vanilla</name>
    <dbReference type="NCBI Taxonomy" id="51239"/>
    <lineage>
        <taxon>Eukaryota</taxon>
        <taxon>Viridiplantae</taxon>
        <taxon>Streptophyta</taxon>
        <taxon>Embryophyta</taxon>
        <taxon>Tracheophyta</taxon>
        <taxon>Spermatophyta</taxon>
        <taxon>Magnoliopsida</taxon>
        <taxon>Liliopsida</taxon>
        <taxon>Asparagales</taxon>
        <taxon>Orchidaceae</taxon>
        <taxon>Vanilloideae</taxon>
        <taxon>Vanilleae</taxon>
        <taxon>Vanilla</taxon>
    </lineage>
</organism>
<evidence type="ECO:0000259" key="2">
    <source>
        <dbReference type="PROSITE" id="PS50076"/>
    </source>
</evidence>
<keyword evidence="1" id="KW-0812">Transmembrane</keyword>